<keyword evidence="1" id="KW-0479">Metal-binding</keyword>
<dbReference type="PROSITE" id="PS50089">
    <property type="entry name" value="ZF_RING_2"/>
    <property type="match status" value="1"/>
</dbReference>
<dbReference type="AlphaFoldDB" id="A0AAD4WUM8"/>
<name>A0AAD4WUM8_PRUDU</name>
<sequence length="319" mass="35719">MVAEKLAATKMGWFWLSLLIYRRSQNGLIRNETPITGHIDLLPYLVLTGGSIRKQERPTLCSIYYPLVSSTALSIGRSFTLNFSPYTPEVFVSKLIIQLVSMSIQGSSEFQRWNVRDVAMGRIIDLDLNYPPPNENMALTGSLGLQVQGIGHYQGQATAAADFVDDEVVIISPRKFAEATNNSRRNPSRRSRRVIEGLSEGAEFYTRLSELTNFRAFSQLGASNWEVSVNVDVRNKPEYAATNVPMPPVVPQSEFLPESPGFTCAICIGQLIEETSTKCGHIFCKKCIEKAIATQHKCPTCRHKLRKRDILRIYLPNSS</sequence>
<proteinExistence type="predicted"/>
<dbReference type="GO" id="GO:0140082">
    <property type="term" value="F:SUMO-ubiquitin ligase activity"/>
    <property type="evidence" value="ECO:0007669"/>
    <property type="project" value="TreeGrafter"/>
</dbReference>
<dbReference type="SUPFAM" id="SSF57850">
    <property type="entry name" value="RING/U-box"/>
    <property type="match status" value="1"/>
</dbReference>
<dbReference type="Proteomes" id="UP001054821">
    <property type="component" value="Chromosome 1"/>
</dbReference>
<dbReference type="GO" id="GO:0032183">
    <property type="term" value="F:SUMO binding"/>
    <property type="evidence" value="ECO:0007669"/>
    <property type="project" value="TreeGrafter"/>
</dbReference>
<evidence type="ECO:0000256" key="4">
    <source>
        <dbReference type="PROSITE-ProRule" id="PRU00175"/>
    </source>
</evidence>
<evidence type="ECO:0000256" key="2">
    <source>
        <dbReference type="ARBA" id="ARBA00022771"/>
    </source>
</evidence>
<dbReference type="GO" id="GO:0006511">
    <property type="term" value="P:ubiquitin-dependent protein catabolic process"/>
    <property type="evidence" value="ECO:0007669"/>
    <property type="project" value="TreeGrafter"/>
</dbReference>
<evidence type="ECO:0000313" key="6">
    <source>
        <dbReference type="EMBL" id="KAI5349893.1"/>
    </source>
</evidence>
<dbReference type="SMART" id="SM00184">
    <property type="entry name" value="RING"/>
    <property type="match status" value="1"/>
</dbReference>
<protein>
    <recommendedName>
        <fullName evidence="5">RING-type domain-containing protein</fullName>
    </recommendedName>
</protein>
<organism evidence="6 7">
    <name type="scientific">Prunus dulcis</name>
    <name type="common">Almond</name>
    <name type="synonym">Amygdalus dulcis</name>
    <dbReference type="NCBI Taxonomy" id="3755"/>
    <lineage>
        <taxon>Eukaryota</taxon>
        <taxon>Viridiplantae</taxon>
        <taxon>Streptophyta</taxon>
        <taxon>Embryophyta</taxon>
        <taxon>Tracheophyta</taxon>
        <taxon>Spermatophyta</taxon>
        <taxon>Magnoliopsida</taxon>
        <taxon>eudicotyledons</taxon>
        <taxon>Gunneridae</taxon>
        <taxon>Pentapetalae</taxon>
        <taxon>rosids</taxon>
        <taxon>fabids</taxon>
        <taxon>Rosales</taxon>
        <taxon>Rosaceae</taxon>
        <taxon>Amygdaloideae</taxon>
        <taxon>Amygdaleae</taxon>
        <taxon>Prunus</taxon>
    </lineage>
</organism>
<gene>
    <name evidence="6" type="ORF">L3X38_002784</name>
</gene>
<dbReference type="GO" id="GO:0008270">
    <property type="term" value="F:zinc ion binding"/>
    <property type="evidence" value="ECO:0007669"/>
    <property type="project" value="UniProtKB-KW"/>
</dbReference>
<dbReference type="PANTHER" id="PTHR47094">
    <property type="entry name" value="ELFLESS, ISOFORM B"/>
    <property type="match status" value="1"/>
</dbReference>
<keyword evidence="2 4" id="KW-0863">Zinc-finger</keyword>
<dbReference type="GO" id="GO:0061630">
    <property type="term" value="F:ubiquitin protein ligase activity"/>
    <property type="evidence" value="ECO:0007669"/>
    <property type="project" value="InterPro"/>
</dbReference>
<dbReference type="Pfam" id="PF13923">
    <property type="entry name" value="zf-C3HC4_2"/>
    <property type="match status" value="1"/>
</dbReference>
<evidence type="ECO:0000313" key="7">
    <source>
        <dbReference type="Proteomes" id="UP001054821"/>
    </source>
</evidence>
<reference evidence="6 7" key="1">
    <citation type="journal article" date="2022" name="G3 (Bethesda)">
        <title>Whole-genome sequence and methylome profiling of the almond [Prunus dulcis (Mill.) D.A. Webb] cultivar 'Nonpareil'.</title>
        <authorList>
            <person name="D'Amico-Willman K.M."/>
            <person name="Ouma W.Z."/>
            <person name="Meulia T."/>
            <person name="Sideli G.M."/>
            <person name="Gradziel T.M."/>
            <person name="Fresnedo-Ramirez J."/>
        </authorList>
    </citation>
    <scope>NUCLEOTIDE SEQUENCE [LARGE SCALE GENOMIC DNA]</scope>
    <source>
        <strain evidence="6">Clone GOH B32 T37-40</strain>
    </source>
</reference>
<dbReference type="Gene3D" id="3.30.40.10">
    <property type="entry name" value="Zinc/RING finger domain, C3HC4 (zinc finger)"/>
    <property type="match status" value="1"/>
</dbReference>
<feature type="domain" description="RING-type" evidence="5">
    <location>
        <begin position="264"/>
        <end position="302"/>
    </location>
</feature>
<evidence type="ECO:0000259" key="5">
    <source>
        <dbReference type="PROSITE" id="PS50089"/>
    </source>
</evidence>
<keyword evidence="3" id="KW-0862">Zinc</keyword>
<dbReference type="InterPro" id="IPR017907">
    <property type="entry name" value="Znf_RING_CS"/>
</dbReference>
<dbReference type="EMBL" id="JAJFAZ020000001">
    <property type="protein sequence ID" value="KAI5349893.1"/>
    <property type="molecule type" value="Genomic_DNA"/>
</dbReference>
<evidence type="ECO:0000256" key="3">
    <source>
        <dbReference type="ARBA" id="ARBA00022833"/>
    </source>
</evidence>
<comment type="caution">
    <text evidence="6">The sequence shown here is derived from an EMBL/GenBank/DDBJ whole genome shotgun (WGS) entry which is preliminary data.</text>
</comment>
<keyword evidence="7" id="KW-1185">Reference proteome</keyword>
<dbReference type="GO" id="GO:0033768">
    <property type="term" value="C:SUMO-targeted ubiquitin ligase complex"/>
    <property type="evidence" value="ECO:0007669"/>
    <property type="project" value="TreeGrafter"/>
</dbReference>
<dbReference type="InterPro" id="IPR013083">
    <property type="entry name" value="Znf_RING/FYVE/PHD"/>
</dbReference>
<dbReference type="PANTHER" id="PTHR47094:SF18">
    <property type="entry name" value="RING-TYPE DOMAIN-CONTAINING PROTEIN"/>
    <property type="match status" value="1"/>
</dbReference>
<dbReference type="InterPro" id="IPR001841">
    <property type="entry name" value="Znf_RING"/>
</dbReference>
<accession>A0AAD4WUM8</accession>
<dbReference type="PROSITE" id="PS00518">
    <property type="entry name" value="ZF_RING_1"/>
    <property type="match status" value="1"/>
</dbReference>
<dbReference type="InterPro" id="IPR049627">
    <property type="entry name" value="SLX8"/>
</dbReference>
<evidence type="ECO:0000256" key="1">
    <source>
        <dbReference type="ARBA" id="ARBA00022723"/>
    </source>
</evidence>